<keyword evidence="3" id="KW-1185">Reference proteome</keyword>
<gene>
    <name evidence="2" type="ORF">BDFB_007112</name>
</gene>
<organism evidence="2 3">
    <name type="scientific">Asbolus verrucosus</name>
    <name type="common">Desert ironclad beetle</name>
    <dbReference type="NCBI Taxonomy" id="1661398"/>
    <lineage>
        <taxon>Eukaryota</taxon>
        <taxon>Metazoa</taxon>
        <taxon>Ecdysozoa</taxon>
        <taxon>Arthropoda</taxon>
        <taxon>Hexapoda</taxon>
        <taxon>Insecta</taxon>
        <taxon>Pterygota</taxon>
        <taxon>Neoptera</taxon>
        <taxon>Endopterygota</taxon>
        <taxon>Coleoptera</taxon>
        <taxon>Polyphaga</taxon>
        <taxon>Cucujiformia</taxon>
        <taxon>Tenebrionidae</taxon>
        <taxon>Pimeliinae</taxon>
        <taxon>Asbolus</taxon>
    </lineage>
</organism>
<name>A0A482V960_ASBVE</name>
<evidence type="ECO:0000256" key="1">
    <source>
        <dbReference type="SAM" id="MobiDB-lite"/>
    </source>
</evidence>
<proteinExistence type="predicted"/>
<comment type="caution">
    <text evidence="2">The sequence shown here is derived from an EMBL/GenBank/DDBJ whole genome shotgun (WGS) entry which is preliminary data.</text>
</comment>
<feature type="compositionally biased region" description="Polar residues" evidence="1">
    <location>
        <begin position="1"/>
        <end position="12"/>
    </location>
</feature>
<dbReference type="AlphaFoldDB" id="A0A482V960"/>
<dbReference type="STRING" id="1661398.A0A482V960"/>
<protein>
    <submittedName>
        <fullName evidence="2">Uncharacterized protein</fullName>
    </submittedName>
</protein>
<feature type="region of interest" description="Disordered" evidence="1">
    <location>
        <begin position="1"/>
        <end position="50"/>
    </location>
</feature>
<dbReference type="EMBL" id="QDEB01125689">
    <property type="protein sequence ID" value="RZB39720.1"/>
    <property type="molecule type" value="Genomic_DNA"/>
</dbReference>
<dbReference type="Proteomes" id="UP000292052">
    <property type="component" value="Unassembled WGS sequence"/>
</dbReference>
<accession>A0A482V960</accession>
<dbReference type="OrthoDB" id="10009055at2759"/>
<evidence type="ECO:0000313" key="2">
    <source>
        <dbReference type="EMBL" id="RZB39720.1"/>
    </source>
</evidence>
<reference evidence="2 3" key="1">
    <citation type="submission" date="2017-03" db="EMBL/GenBank/DDBJ databases">
        <title>Genome of the blue death feigning beetle - Asbolus verrucosus.</title>
        <authorList>
            <person name="Rider S.D."/>
        </authorList>
    </citation>
    <scope>NUCLEOTIDE SEQUENCE [LARGE SCALE GENOMIC DNA]</scope>
    <source>
        <strain evidence="2">Butters</strain>
        <tissue evidence="2">Head and leg muscle</tissue>
    </source>
</reference>
<sequence length="141" mass="15683">MFLKKNVTNFKPSSKPAAVSRPTPTATPNPPTSSTSSAGHAPTQKQEPLFITVPPRPQRVLHSEAYIKYIEGLQADNKYISPWEKNLCATQENVPAPDSEKLQNATVWLGRKADQHDNVVAALWSLRNKLLRDTLSLQKIL</sequence>
<evidence type="ECO:0000313" key="3">
    <source>
        <dbReference type="Proteomes" id="UP000292052"/>
    </source>
</evidence>